<dbReference type="Pfam" id="PF13380">
    <property type="entry name" value="CoA_binding_2"/>
    <property type="match status" value="1"/>
</dbReference>
<dbReference type="AlphaFoldDB" id="A0A2N5A5P0"/>
<comment type="caution">
    <text evidence="2">The sequence shown here is derived from an EMBL/GenBank/DDBJ whole genome shotgun (WGS) entry which is preliminary data.</text>
</comment>
<feature type="domain" description="CoA-binding" evidence="1">
    <location>
        <begin position="14"/>
        <end position="41"/>
    </location>
</feature>
<dbReference type="Proteomes" id="UP000234473">
    <property type="component" value="Unassembled WGS sequence"/>
</dbReference>
<name>A0A2N5A5P0_KLEVA</name>
<reference evidence="2 3" key="2">
    <citation type="submission" date="2018-01" db="EMBL/GenBank/DDBJ databases">
        <title>Genomic study of Klebsiella pneumoniae.</title>
        <authorList>
            <person name="Yang Y."/>
            <person name="Bicalho R."/>
        </authorList>
    </citation>
    <scope>NUCLEOTIDE SEQUENCE [LARGE SCALE GENOMIC DNA]</scope>
    <source>
        <strain evidence="2 3">A5</strain>
    </source>
</reference>
<protein>
    <recommendedName>
        <fullName evidence="1">CoA-binding domain-containing protein</fullName>
    </recommendedName>
</protein>
<sequence>MKENDIAGILTSTRTIALVGASDKPDRPSYRVMKYLLDQGY</sequence>
<gene>
    <name evidence="2" type="ORF">CWM98_32685</name>
</gene>
<dbReference type="InterPro" id="IPR003781">
    <property type="entry name" value="CoA-bd"/>
</dbReference>
<dbReference type="Gene3D" id="3.40.50.720">
    <property type="entry name" value="NAD(P)-binding Rossmann-like Domain"/>
    <property type="match status" value="1"/>
</dbReference>
<dbReference type="SUPFAM" id="SSF51735">
    <property type="entry name" value="NAD(P)-binding Rossmann-fold domains"/>
    <property type="match status" value="1"/>
</dbReference>
<proteinExistence type="predicted"/>
<feature type="non-terminal residue" evidence="2">
    <location>
        <position position="41"/>
    </location>
</feature>
<evidence type="ECO:0000259" key="1">
    <source>
        <dbReference type="Pfam" id="PF13380"/>
    </source>
</evidence>
<organism evidence="2 3">
    <name type="scientific">Klebsiella variicola</name>
    <dbReference type="NCBI Taxonomy" id="244366"/>
    <lineage>
        <taxon>Bacteria</taxon>
        <taxon>Pseudomonadati</taxon>
        <taxon>Pseudomonadota</taxon>
        <taxon>Gammaproteobacteria</taxon>
        <taxon>Enterobacterales</taxon>
        <taxon>Enterobacteriaceae</taxon>
        <taxon>Klebsiella/Raoultella group</taxon>
        <taxon>Klebsiella</taxon>
        <taxon>Klebsiella pneumoniae complex</taxon>
    </lineage>
</organism>
<evidence type="ECO:0000313" key="2">
    <source>
        <dbReference type="EMBL" id="PLP38479.1"/>
    </source>
</evidence>
<evidence type="ECO:0000313" key="3">
    <source>
        <dbReference type="Proteomes" id="UP000234473"/>
    </source>
</evidence>
<dbReference type="InterPro" id="IPR036291">
    <property type="entry name" value="NAD(P)-bd_dom_sf"/>
</dbReference>
<reference evidence="2 3" key="1">
    <citation type="submission" date="2017-11" db="EMBL/GenBank/DDBJ databases">
        <authorList>
            <person name="Han C.G."/>
        </authorList>
    </citation>
    <scope>NUCLEOTIDE SEQUENCE [LARGE SCALE GENOMIC DNA]</scope>
    <source>
        <strain evidence="2 3">A5</strain>
    </source>
</reference>
<accession>A0A2N5A5P0</accession>
<dbReference type="EMBL" id="PICB01002544">
    <property type="protein sequence ID" value="PLP38479.1"/>
    <property type="molecule type" value="Genomic_DNA"/>
</dbReference>